<dbReference type="AlphaFoldDB" id="A0A7I8VN90"/>
<evidence type="ECO:0000256" key="1">
    <source>
        <dbReference type="SAM" id="MobiDB-lite"/>
    </source>
</evidence>
<accession>A0A7I8VN90</accession>
<dbReference type="Proteomes" id="UP000549394">
    <property type="component" value="Unassembled WGS sequence"/>
</dbReference>
<dbReference type="EMBL" id="CAJFCJ010000007">
    <property type="protein sequence ID" value="CAD5116936.1"/>
    <property type="molecule type" value="Genomic_DNA"/>
</dbReference>
<sequence length="151" mass="16629">MTNVGAPKLQRARECLANSLNKSATYSPKQKPLFTRSMTVSELRKLLETGSAKKDIRINIRSLDGSYPNIRVTLPPCVVPKERRYKPRPPPAKATNLPTTQTRRLASAKPGPIPLANILSSLSAKKLTSTDLVKSWLDSNPVECEFNAESS</sequence>
<name>A0A7I8VN90_9ANNE</name>
<keyword evidence="3" id="KW-1185">Reference proteome</keyword>
<organism evidence="2 3">
    <name type="scientific">Dimorphilus gyrociliatus</name>
    <dbReference type="NCBI Taxonomy" id="2664684"/>
    <lineage>
        <taxon>Eukaryota</taxon>
        <taxon>Metazoa</taxon>
        <taxon>Spiralia</taxon>
        <taxon>Lophotrochozoa</taxon>
        <taxon>Annelida</taxon>
        <taxon>Polychaeta</taxon>
        <taxon>Polychaeta incertae sedis</taxon>
        <taxon>Dinophilidae</taxon>
        <taxon>Dimorphilus</taxon>
    </lineage>
</organism>
<feature type="region of interest" description="Disordered" evidence="1">
    <location>
        <begin position="81"/>
        <end position="110"/>
    </location>
</feature>
<gene>
    <name evidence="2" type="ORF">DGYR_LOCUS5515</name>
</gene>
<evidence type="ECO:0000313" key="3">
    <source>
        <dbReference type="Proteomes" id="UP000549394"/>
    </source>
</evidence>
<protein>
    <submittedName>
        <fullName evidence="2">Uncharacterized protein</fullName>
    </submittedName>
</protein>
<evidence type="ECO:0000313" key="2">
    <source>
        <dbReference type="EMBL" id="CAD5116936.1"/>
    </source>
</evidence>
<comment type="caution">
    <text evidence="2">The sequence shown here is derived from an EMBL/GenBank/DDBJ whole genome shotgun (WGS) entry which is preliminary data.</text>
</comment>
<reference evidence="2 3" key="1">
    <citation type="submission" date="2020-08" db="EMBL/GenBank/DDBJ databases">
        <authorList>
            <person name="Hejnol A."/>
        </authorList>
    </citation>
    <scope>NUCLEOTIDE SEQUENCE [LARGE SCALE GENOMIC DNA]</scope>
</reference>
<proteinExistence type="predicted"/>